<evidence type="ECO:0000313" key="2">
    <source>
        <dbReference type="Proteomes" id="UP001529510"/>
    </source>
</evidence>
<sequence length="157" mass="17503">ADGTNTQTLLTSGKLSCCVSWALGEDDVPLAPPSSQPGGGMYSGLRQMDAIACIGASGLNDMKKLGKWAAESRLDPNDPNNASIMQLLSVMSGGDVSVPEYFRLEQLQEEFNFLSDEELQRSRRFRLLRLRSQEVPEFRHFKCVPSMEREISEKLFQ</sequence>
<dbReference type="PANTHER" id="PTHR20837">
    <property type="entry name" value="CENTROSOMAL PROTEIN-RELATED"/>
    <property type="match status" value="1"/>
</dbReference>
<dbReference type="EMBL" id="JAMKFB020000023">
    <property type="protein sequence ID" value="KAL0158901.1"/>
    <property type="molecule type" value="Genomic_DNA"/>
</dbReference>
<name>A0ABD0NDB3_CIRMR</name>
<reference evidence="1 2" key="1">
    <citation type="submission" date="2024-05" db="EMBL/GenBank/DDBJ databases">
        <title>Genome sequencing and assembly of Indian major carp, Cirrhinus mrigala (Hamilton, 1822).</title>
        <authorList>
            <person name="Mohindra V."/>
            <person name="Chowdhury L.M."/>
            <person name="Lal K."/>
            <person name="Jena J.K."/>
        </authorList>
    </citation>
    <scope>NUCLEOTIDE SEQUENCE [LARGE SCALE GENOMIC DNA]</scope>
    <source>
        <strain evidence="1">CM1030</strain>
        <tissue evidence="1">Blood</tissue>
    </source>
</reference>
<feature type="non-terminal residue" evidence="1">
    <location>
        <position position="1"/>
    </location>
</feature>
<comment type="caution">
    <text evidence="1">The sequence shown here is derived from an EMBL/GenBank/DDBJ whole genome shotgun (WGS) entry which is preliminary data.</text>
</comment>
<accession>A0ABD0NDB3</accession>
<dbReference type="PANTHER" id="PTHR20837:SF7">
    <property type="entry name" value="COILED-COIL AND C2 DOMAIN-CONTAINING PROTEIN 2A"/>
    <property type="match status" value="1"/>
</dbReference>
<keyword evidence="2" id="KW-1185">Reference proteome</keyword>
<gene>
    <name evidence="1" type="ORF">M9458_046977</name>
</gene>
<evidence type="ECO:0000313" key="1">
    <source>
        <dbReference type="EMBL" id="KAL0158901.1"/>
    </source>
</evidence>
<dbReference type="InterPro" id="IPR052434">
    <property type="entry name" value="Tectonic-like_complex_comp"/>
</dbReference>
<proteinExistence type="predicted"/>
<organism evidence="1 2">
    <name type="scientific">Cirrhinus mrigala</name>
    <name type="common">Mrigala</name>
    <dbReference type="NCBI Taxonomy" id="683832"/>
    <lineage>
        <taxon>Eukaryota</taxon>
        <taxon>Metazoa</taxon>
        <taxon>Chordata</taxon>
        <taxon>Craniata</taxon>
        <taxon>Vertebrata</taxon>
        <taxon>Euteleostomi</taxon>
        <taxon>Actinopterygii</taxon>
        <taxon>Neopterygii</taxon>
        <taxon>Teleostei</taxon>
        <taxon>Ostariophysi</taxon>
        <taxon>Cypriniformes</taxon>
        <taxon>Cyprinidae</taxon>
        <taxon>Labeoninae</taxon>
        <taxon>Labeonini</taxon>
        <taxon>Cirrhinus</taxon>
    </lineage>
</organism>
<feature type="non-terminal residue" evidence="1">
    <location>
        <position position="157"/>
    </location>
</feature>
<dbReference type="AlphaFoldDB" id="A0ABD0NDB3"/>
<protein>
    <submittedName>
        <fullName evidence="1">Uncharacterized protein</fullName>
    </submittedName>
</protein>
<dbReference type="Proteomes" id="UP001529510">
    <property type="component" value="Unassembled WGS sequence"/>
</dbReference>